<reference evidence="3" key="1">
    <citation type="submission" date="2003-08" db="EMBL/GenBank/DDBJ databases">
        <authorList>
            <person name="Birren B."/>
            <person name="Nusbaum C."/>
            <person name="Abebe A."/>
            <person name="Abouelleil A."/>
            <person name="Adekoya E."/>
            <person name="Ait-zahra M."/>
            <person name="Allen N."/>
            <person name="Allen T."/>
            <person name="An P."/>
            <person name="Anderson M."/>
            <person name="Anderson S."/>
            <person name="Arachchi H."/>
            <person name="Armbruster J."/>
            <person name="Bachantsang P."/>
            <person name="Baldwin J."/>
            <person name="Barry A."/>
            <person name="Bayul T."/>
            <person name="Blitshsteyn B."/>
            <person name="Bloom T."/>
            <person name="Blye J."/>
            <person name="Boguslavskiy L."/>
            <person name="Borowsky M."/>
            <person name="Boukhgalter B."/>
            <person name="Brunache A."/>
            <person name="Butler J."/>
            <person name="Calixte N."/>
            <person name="Calvo S."/>
            <person name="Camarata J."/>
            <person name="Campo K."/>
            <person name="Chang J."/>
            <person name="Cheshatsang Y."/>
            <person name="Citroen M."/>
            <person name="Collymore A."/>
            <person name="Considine T."/>
            <person name="Cook A."/>
            <person name="Cooke P."/>
            <person name="Corum B."/>
            <person name="Cuomo C."/>
            <person name="David R."/>
            <person name="Dawoe T."/>
            <person name="Degray S."/>
            <person name="Dodge S."/>
            <person name="Dooley K."/>
            <person name="Dorje P."/>
            <person name="Dorjee K."/>
            <person name="Dorris L."/>
            <person name="Duffey N."/>
            <person name="Dupes A."/>
            <person name="Elkins T."/>
            <person name="Engels R."/>
            <person name="Erickson J."/>
            <person name="Farina A."/>
            <person name="Faro S."/>
            <person name="Ferreira P."/>
            <person name="Fischer H."/>
            <person name="Fitzgerald M."/>
            <person name="Foley K."/>
            <person name="Gage D."/>
            <person name="Galagan J."/>
            <person name="Gearin G."/>
            <person name="Gnerre S."/>
            <person name="Gnirke A."/>
            <person name="Goyette A."/>
            <person name="Graham J."/>
            <person name="Grandbois E."/>
            <person name="Gyaltsen K."/>
            <person name="Hafez N."/>
            <person name="Hagopian D."/>
            <person name="Hagos B."/>
            <person name="Hall J."/>
            <person name="Hatcher B."/>
            <person name="Heller A."/>
            <person name="Higgins H."/>
            <person name="Honan T."/>
            <person name="Horn A."/>
            <person name="Houde N."/>
            <person name="Hughes L."/>
            <person name="Hulme W."/>
            <person name="Husby E."/>
            <person name="Iliev I."/>
            <person name="Jaffe D."/>
            <person name="Jones C."/>
            <person name="Kamal M."/>
            <person name="Kamat A."/>
            <person name="Kamvysselis M."/>
            <person name="Karlsson E."/>
            <person name="Kells C."/>
            <person name="Kieu A."/>
            <person name="Kisner P."/>
            <person name="Kodira C."/>
            <person name="Kulbokas E."/>
            <person name="Labutti K."/>
            <person name="Lama D."/>
            <person name="Landers T."/>
            <person name="Leger J."/>
            <person name="Levine S."/>
            <person name="Lewis D."/>
            <person name="Lewis T."/>
            <person name="Lindblad-toh K."/>
            <person name="Liu X."/>
            <person name="Lokyitsang T."/>
            <person name="Lokyitsang Y."/>
            <person name="Lucien O."/>
            <person name="Lui A."/>
            <person name="Ma L.J."/>
            <person name="Mabbitt R."/>
            <person name="Macdonald J."/>
            <person name="Maclean C."/>
            <person name="Major J."/>
            <person name="Manning J."/>
            <person name="Marabella R."/>
            <person name="Maru K."/>
            <person name="Matthews C."/>
            <person name="Mauceli E."/>
            <person name="Mccarthy M."/>
            <person name="Mcdonough S."/>
            <person name="Mcghee T."/>
            <person name="Meldrim J."/>
            <person name="Meneus L."/>
            <person name="Mesirov J."/>
            <person name="Mihalev A."/>
            <person name="Mihova T."/>
            <person name="Mikkelsen T."/>
            <person name="Mlenga V."/>
            <person name="Moru K."/>
            <person name="Mozes J."/>
            <person name="Mulrain L."/>
            <person name="Munson G."/>
            <person name="Naylor J."/>
            <person name="Newes C."/>
            <person name="Nguyen C."/>
            <person name="Nguyen N."/>
            <person name="Nguyen T."/>
            <person name="Nicol R."/>
            <person name="Nielsen C."/>
            <person name="Nizzari M."/>
            <person name="Norbu C."/>
            <person name="Norbu N."/>
            <person name="O'donnell P."/>
            <person name="Okoawo O."/>
            <person name="O'leary S."/>
            <person name="Omotosho B."/>
            <person name="O'neill K."/>
            <person name="Osman S."/>
            <person name="Parker S."/>
            <person name="Perrin D."/>
            <person name="Phunkhang P."/>
            <person name="Piqani B."/>
            <person name="Purcell S."/>
            <person name="Rachupka T."/>
            <person name="Ramasamy U."/>
            <person name="Rameau R."/>
            <person name="Ray V."/>
            <person name="Raymond C."/>
            <person name="Retta R."/>
            <person name="Richardson S."/>
            <person name="Rise C."/>
            <person name="Rodriguez J."/>
            <person name="Rogers J."/>
            <person name="Rogov P."/>
            <person name="Rutman M."/>
            <person name="Schupbach R."/>
            <person name="Seaman C."/>
            <person name="Settipalli S."/>
            <person name="Sharpe T."/>
            <person name="Sheridan J."/>
            <person name="Sherpa N."/>
            <person name="Shi J."/>
            <person name="Smirnov S."/>
            <person name="Smith C."/>
            <person name="Sougnez C."/>
            <person name="Spencer B."/>
            <person name="Stalker J."/>
            <person name="Stange-thomann N."/>
            <person name="Stavropoulos S."/>
            <person name="Stetson K."/>
            <person name="Stone C."/>
            <person name="Stone S."/>
            <person name="Stubbs M."/>
            <person name="Talamas J."/>
            <person name="Tchuinga P."/>
            <person name="Tenzing P."/>
            <person name="Tesfaye S."/>
            <person name="Theodore J."/>
            <person name="Thoulutsang Y."/>
            <person name="Topham K."/>
            <person name="Towey S."/>
            <person name="Tsamla T."/>
            <person name="Tsomo N."/>
            <person name="Vallee D."/>
            <person name="Vassiliev H."/>
            <person name="Venkataraman V."/>
            <person name="Vinson J."/>
            <person name="Vo A."/>
            <person name="Wade C."/>
            <person name="Wang S."/>
            <person name="Wangchuk T."/>
            <person name="Wangdi T."/>
            <person name="Whittaker C."/>
            <person name="Wilkinson J."/>
            <person name="Wu Y."/>
            <person name="Wyman D."/>
            <person name="Yadav S."/>
            <person name="Yang S."/>
            <person name="Yang X."/>
            <person name="Yeager S."/>
            <person name="Yee E."/>
            <person name="Young G."/>
            <person name="Zainoun J."/>
            <person name="Zembeck L."/>
            <person name="Zimmer A."/>
            <person name="Zody M."/>
            <person name="Lander E."/>
        </authorList>
    </citation>
    <scope>NUCLEOTIDE SEQUENCE [LARGE SCALE GENOMIC DNA]</scope>
</reference>
<proteinExistence type="predicted"/>
<evidence type="ECO:0000256" key="1">
    <source>
        <dbReference type="SAM" id="MobiDB-lite"/>
    </source>
</evidence>
<reference evidence="2" key="2">
    <citation type="submission" date="2025-08" db="UniProtKB">
        <authorList>
            <consortium name="Ensembl"/>
        </authorList>
    </citation>
    <scope>IDENTIFICATION</scope>
</reference>
<dbReference type="Proteomes" id="UP000007875">
    <property type="component" value="Unassembled WGS sequence"/>
</dbReference>
<evidence type="ECO:0000313" key="3">
    <source>
        <dbReference type="Proteomes" id="UP000007875"/>
    </source>
</evidence>
<protein>
    <submittedName>
        <fullName evidence="2">Uncharacterized protein</fullName>
    </submittedName>
</protein>
<evidence type="ECO:0000313" key="2">
    <source>
        <dbReference type="Ensembl" id="ENSCSAVP00000008765.1"/>
    </source>
</evidence>
<feature type="compositionally biased region" description="Polar residues" evidence="1">
    <location>
        <begin position="112"/>
        <end position="124"/>
    </location>
</feature>
<name>H2YTV5_CIOSA</name>
<feature type="compositionally biased region" description="Polar residues" evidence="1">
    <location>
        <begin position="246"/>
        <end position="257"/>
    </location>
</feature>
<dbReference type="Ensembl" id="ENSCSAVT00000008877.1">
    <property type="protein sequence ID" value="ENSCSAVP00000008765.1"/>
    <property type="gene ID" value="ENSCSAVG00000005198.1"/>
</dbReference>
<feature type="region of interest" description="Disordered" evidence="1">
    <location>
        <begin position="112"/>
        <end position="182"/>
    </location>
</feature>
<sequence>NRCEVTDNIRFIDKNGNRNNISAPKHEQITVVNSVHESSIESAQDIEENCEVVSLCSAEPSPNKSHHGVTGHSDKEENGNYSEFYLTGENGVEFEALAPDLIAFKRFQELSRTTSPTGSTVSNDSDNHTRARLPLPSSTFVKNKPKSVHSKTKPSNFGASKPKSLYQRGKEKRIGLPTKSTTISPSNAMDYVRQITNRSTSLEVKLARRRNEIKTEPTRKISAPARQGAKGDGKWTTDLDAAMNLNRRQSQPTIDES</sequence>
<organism evidence="2 3">
    <name type="scientific">Ciona savignyi</name>
    <name type="common">Pacific transparent sea squirt</name>
    <dbReference type="NCBI Taxonomy" id="51511"/>
    <lineage>
        <taxon>Eukaryota</taxon>
        <taxon>Metazoa</taxon>
        <taxon>Chordata</taxon>
        <taxon>Tunicata</taxon>
        <taxon>Ascidiacea</taxon>
        <taxon>Phlebobranchia</taxon>
        <taxon>Cionidae</taxon>
        <taxon>Ciona</taxon>
    </lineage>
</organism>
<feature type="compositionally biased region" description="Basic residues" evidence="1">
    <location>
        <begin position="143"/>
        <end position="152"/>
    </location>
</feature>
<accession>H2YTV5</accession>
<feature type="region of interest" description="Disordered" evidence="1">
    <location>
        <begin position="213"/>
        <end position="257"/>
    </location>
</feature>
<feature type="region of interest" description="Disordered" evidence="1">
    <location>
        <begin position="58"/>
        <end position="81"/>
    </location>
</feature>
<reference evidence="2" key="3">
    <citation type="submission" date="2025-09" db="UniProtKB">
        <authorList>
            <consortium name="Ensembl"/>
        </authorList>
    </citation>
    <scope>IDENTIFICATION</scope>
</reference>
<dbReference type="AlphaFoldDB" id="H2YTV5"/>
<keyword evidence="3" id="KW-1185">Reference proteome</keyword>